<protein>
    <submittedName>
        <fullName evidence="1">Uncharacterized protein</fullName>
    </submittedName>
</protein>
<proteinExistence type="predicted"/>
<dbReference type="AlphaFoldDB" id="A0AAN6F9Y8"/>
<evidence type="ECO:0000313" key="1">
    <source>
        <dbReference type="EMBL" id="KAK0306289.1"/>
    </source>
</evidence>
<accession>A0AAN6F9Y8</accession>
<comment type="caution">
    <text evidence="1">The sequence shown here is derived from an EMBL/GenBank/DDBJ whole genome shotgun (WGS) entry which is preliminary data.</text>
</comment>
<gene>
    <name evidence="1" type="ORF">LTR82_016415</name>
</gene>
<reference evidence="1" key="1">
    <citation type="submission" date="2021-12" db="EMBL/GenBank/DDBJ databases">
        <title>Black yeast isolated from Biological Soil Crust.</title>
        <authorList>
            <person name="Kurbessoian T."/>
        </authorList>
    </citation>
    <scope>NUCLEOTIDE SEQUENCE</scope>
    <source>
        <strain evidence="1">CCFEE 5208</strain>
    </source>
</reference>
<evidence type="ECO:0000313" key="2">
    <source>
        <dbReference type="Proteomes" id="UP001168146"/>
    </source>
</evidence>
<name>A0AAN6F9Y8_9PEZI</name>
<dbReference type="EMBL" id="JASUXU010000104">
    <property type="protein sequence ID" value="KAK0306289.1"/>
    <property type="molecule type" value="Genomic_DNA"/>
</dbReference>
<organism evidence="1 2">
    <name type="scientific">Friedmanniomyces endolithicus</name>
    <dbReference type="NCBI Taxonomy" id="329885"/>
    <lineage>
        <taxon>Eukaryota</taxon>
        <taxon>Fungi</taxon>
        <taxon>Dikarya</taxon>
        <taxon>Ascomycota</taxon>
        <taxon>Pezizomycotina</taxon>
        <taxon>Dothideomycetes</taxon>
        <taxon>Dothideomycetidae</taxon>
        <taxon>Mycosphaerellales</taxon>
        <taxon>Teratosphaeriaceae</taxon>
        <taxon>Friedmanniomyces</taxon>
    </lineage>
</organism>
<sequence>MAAIPLTPQQQRDQLCDQIFAPVLGTLIAVSMTDNIMRTSTPYRPPRKTLHDHPERVGAGTAEIPLFAYRRHVQEDTEPLQYTEESVGVAQLRKLQNSLRLSMIANLGTTCFGYVYEHFPQLNPGNQIAEVAFGLADRSTQAAFETAYPSTGFNVAWNPREPN</sequence>
<dbReference type="Proteomes" id="UP001168146">
    <property type="component" value="Unassembled WGS sequence"/>
</dbReference>